<comment type="caution">
    <text evidence="4">The sequence shown here is derived from an EMBL/GenBank/DDBJ whole genome shotgun (WGS) entry which is preliminary data.</text>
</comment>
<dbReference type="FunFam" id="1.10.3210.10:FF:000008">
    <property type="entry name" value="3'-5' exoribonuclease YhaM"/>
    <property type="match status" value="1"/>
</dbReference>
<dbReference type="CDD" id="cd00077">
    <property type="entry name" value="HDc"/>
    <property type="match status" value="1"/>
</dbReference>
<dbReference type="Gene3D" id="1.10.3210.10">
    <property type="entry name" value="Hypothetical protein af1432"/>
    <property type="match status" value="1"/>
</dbReference>
<protein>
    <submittedName>
        <fullName evidence="4">HD domain-containing protein</fullName>
    </submittedName>
</protein>
<keyword evidence="2" id="KW-0269">Exonuclease</keyword>
<dbReference type="GO" id="GO:0004527">
    <property type="term" value="F:exonuclease activity"/>
    <property type="evidence" value="ECO:0007669"/>
    <property type="project" value="UniProtKB-KW"/>
</dbReference>
<accession>A0A9D2JYY8</accession>
<reference evidence="4" key="2">
    <citation type="submission" date="2021-04" db="EMBL/GenBank/DDBJ databases">
        <authorList>
            <person name="Gilroy R."/>
        </authorList>
    </citation>
    <scope>NUCLEOTIDE SEQUENCE</scope>
    <source>
        <strain evidence="4">CHK169-4300</strain>
    </source>
</reference>
<feature type="domain" description="HD" evidence="3">
    <location>
        <begin position="160"/>
        <end position="281"/>
    </location>
</feature>
<name>A0A9D2JYY8_9LACT</name>
<dbReference type="PROSITE" id="PS51831">
    <property type="entry name" value="HD"/>
    <property type="match status" value="1"/>
</dbReference>
<dbReference type="PANTHER" id="PTHR37294">
    <property type="entry name" value="3'-5' EXORIBONUCLEASE YHAM"/>
    <property type="match status" value="1"/>
</dbReference>
<dbReference type="AlphaFoldDB" id="A0A9D2JYY8"/>
<evidence type="ECO:0000256" key="2">
    <source>
        <dbReference type="ARBA" id="ARBA00022839"/>
    </source>
</evidence>
<dbReference type="GO" id="GO:0003676">
    <property type="term" value="F:nucleic acid binding"/>
    <property type="evidence" value="ECO:0007669"/>
    <property type="project" value="InterPro"/>
</dbReference>
<keyword evidence="1" id="KW-0378">Hydrolase</keyword>
<dbReference type="Proteomes" id="UP000824106">
    <property type="component" value="Unassembled WGS sequence"/>
</dbReference>
<dbReference type="InterPro" id="IPR004365">
    <property type="entry name" value="NA-bd_OB_tRNA"/>
</dbReference>
<evidence type="ECO:0000313" key="5">
    <source>
        <dbReference type="Proteomes" id="UP000824106"/>
    </source>
</evidence>
<dbReference type="CDD" id="cd04492">
    <property type="entry name" value="YhaM_OBF_like"/>
    <property type="match status" value="1"/>
</dbReference>
<dbReference type="Pfam" id="PF01336">
    <property type="entry name" value="tRNA_anti-codon"/>
    <property type="match status" value="1"/>
</dbReference>
<dbReference type="Pfam" id="PF01966">
    <property type="entry name" value="HD"/>
    <property type="match status" value="1"/>
</dbReference>
<dbReference type="InterPro" id="IPR006674">
    <property type="entry name" value="HD_domain"/>
</dbReference>
<evidence type="ECO:0000259" key="3">
    <source>
        <dbReference type="PROSITE" id="PS51831"/>
    </source>
</evidence>
<dbReference type="Gene3D" id="2.40.50.140">
    <property type="entry name" value="Nucleic acid-binding proteins"/>
    <property type="match status" value="1"/>
</dbReference>
<reference evidence="4" key="1">
    <citation type="journal article" date="2021" name="PeerJ">
        <title>Extensive microbial diversity within the chicken gut microbiome revealed by metagenomics and culture.</title>
        <authorList>
            <person name="Gilroy R."/>
            <person name="Ravi A."/>
            <person name="Getino M."/>
            <person name="Pursley I."/>
            <person name="Horton D.L."/>
            <person name="Alikhan N.F."/>
            <person name="Baker D."/>
            <person name="Gharbi K."/>
            <person name="Hall N."/>
            <person name="Watson M."/>
            <person name="Adriaenssens E.M."/>
            <person name="Foster-Nyarko E."/>
            <person name="Jarju S."/>
            <person name="Secka A."/>
            <person name="Antonio M."/>
            <person name="Oren A."/>
            <person name="Chaudhuri R.R."/>
            <person name="La Ragione R."/>
            <person name="Hildebrand F."/>
            <person name="Pallen M.J."/>
        </authorList>
    </citation>
    <scope>NUCLEOTIDE SEQUENCE</scope>
    <source>
        <strain evidence="4">CHK169-4300</strain>
    </source>
</reference>
<evidence type="ECO:0000313" key="4">
    <source>
        <dbReference type="EMBL" id="HIZ71693.1"/>
    </source>
</evidence>
<sequence length="323" mass="37203">MEKKLYDYAMDEIVELFLLIKSTAERKTRAGKPFLTITFQDTSGEMTGNLWDVSFEQLEMYTPSTVVHVKGKREEYNNQPQLRIDKIRLAKDAEPNNPELYVKRAPINREVMIEKLNDVIFEITNPSMNRIVRFLLNKYNKEFFHSPAAKSNHHAFNGGLAYHTISMLELAKTIDNYYPNINRSLLYSGLILHDLGKVIELSGPTATEYTLEGQLIGHIVLVDQEITEACEELKIPTDTEEVLLLRHVILAHHGQLEFGSPVRPQVKEAEIIHYLDQIDAKINMIEDDLSKTEAGDFTTKIWALENRRFYKPTITDRHAEDEA</sequence>
<dbReference type="InterPro" id="IPR003607">
    <property type="entry name" value="HD/PDEase_dom"/>
</dbReference>
<proteinExistence type="predicted"/>
<dbReference type="EMBL" id="DXAZ01000131">
    <property type="protein sequence ID" value="HIZ71693.1"/>
    <property type="molecule type" value="Genomic_DNA"/>
</dbReference>
<keyword evidence="2" id="KW-0540">Nuclease</keyword>
<dbReference type="InterPro" id="IPR012340">
    <property type="entry name" value="NA-bd_OB-fold"/>
</dbReference>
<dbReference type="PANTHER" id="PTHR37294:SF1">
    <property type="entry name" value="3'-5' EXORIBONUCLEASE YHAM"/>
    <property type="match status" value="1"/>
</dbReference>
<dbReference type="InterPro" id="IPR050798">
    <property type="entry name" value="YhaM_exoribonuc/phosphodiest"/>
</dbReference>
<gene>
    <name evidence="4" type="ORF">H9808_08045</name>
</gene>
<evidence type="ECO:0000256" key="1">
    <source>
        <dbReference type="ARBA" id="ARBA00022801"/>
    </source>
</evidence>
<dbReference type="SUPFAM" id="SSF109604">
    <property type="entry name" value="HD-domain/PDEase-like"/>
    <property type="match status" value="1"/>
</dbReference>
<organism evidence="4 5">
    <name type="scientific">Candidatus Atopostipes pullistercoris</name>
    <dbReference type="NCBI Taxonomy" id="2838467"/>
    <lineage>
        <taxon>Bacteria</taxon>
        <taxon>Bacillati</taxon>
        <taxon>Bacillota</taxon>
        <taxon>Bacilli</taxon>
        <taxon>Lactobacillales</taxon>
        <taxon>Carnobacteriaceae</taxon>
        <taxon>Atopostipes</taxon>
    </lineage>
</organism>
<dbReference type="GO" id="GO:0031125">
    <property type="term" value="P:rRNA 3'-end processing"/>
    <property type="evidence" value="ECO:0007669"/>
    <property type="project" value="TreeGrafter"/>
</dbReference>